<dbReference type="PANTHER" id="PTHR38785:SF1">
    <property type="entry name" value="HOMOLOG OF VIRK"/>
    <property type="match status" value="1"/>
</dbReference>
<organism evidence="1 2">
    <name type="scientific">Photorhabdus asymbiotica</name>
    <dbReference type="NCBI Taxonomy" id="291112"/>
    <lineage>
        <taxon>Bacteria</taxon>
        <taxon>Pseudomonadati</taxon>
        <taxon>Pseudomonadota</taxon>
        <taxon>Gammaproteobacteria</taxon>
        <taxon>Enterobacterales</taxon>
        <taxon>Morganellaceae</taxon>
        <taxon>Photorhabdus</taxon>
    </lineage>
</organism>
<dbReference type="InterPro" id="IPR007488">
    <property type="entry name" value="DUF535"/>
</dbReference>
<accession>A0ABX9SNG2</accession>
<dbReference type="RefSeq" id="WP_231849151.1">
    <property type="nucleotide sequence ID" value="NC_012962.1"/>
</dbReference>
<dbReference type="Proteomes" id="UP000280955">
    <property type="component" value="Unassembled WGS sequence"/>
</dbReference>
<dbReference type="EMBL" id="RBLJ01000002">
    <property type="protein sequence ID" value="RKS59578.1"/>
    <property type="molecule type" value="Genomic_DNA"/>
</dbReference>
<gene>
    <name evidence="1" type="ORF">BDD30_1655</name>
</gene>
<dbReference type="Pfam" id="PF04393">
    <property type="entry name" value="DUF535"/>
    <property type="match status" value="1"/>
</dbReference>
<comment type="caution">
    <text evidence="1">The sequence shown here is derived from an EMBL/GenBank/DDBJ whole genome shotgun (WGS) entry which is preliminary data.</text>
</comment>
<reference evidence="1 2" key="1">
    <citation type="submission" date="2018-10" db="EMBL/GenBank/DDBJ databases">
        <title>Genomic Encyclopedia of Archaeal and Bacterial Type Strains, Phase II (KMG-II): from individual species to whole genera.</title>
        <authorList>
            <person name="Goeker M."/>
        </authorList>
    </citation>
    <scope>NUCLEOTIDE SEQUENCE [LARGE SCALE GENOMIC DNA]</scope>
    <source>
        <strain evidence="1 2">DSM 15149</strain>
    </source>
</reference>
<evidence type="ECO:0008006" key="3">
    <source>
        <dbReference type="Google" id="ProtNLM"/>
    </source>
</evidence>
<protein>
    <recommendedName>
        <fullName evidence="3">DUF535 domain-containing protein</fullName>
    </recommendedName>
</protein>
<evidence type="ECO:0000313" key="2">
    <source>
        <dbReference type="Proteomes" id="UP000280955"/>
    </source>
</evidence>
<dbReference type="PANTHER" id="PTHR38785">
    <property type="entry name" value="HOMOLOG OF VIRK"/>
    <property type="match status" value="1"/>
</dbReference>
<proteinExistence type="predicted"/>
<sequence>MNRLSCSQPVLERKEMEYIYQPASSGIRLFTDLVGKKISPSPHWYSAQNRTKFALRSALMPISTLKLLNQIVNTPFYLDILKKQPCLPSKLHRPYLSINFNRGQTLRAINEHYQLLFTGLKKSIINKIFCSNAYPLAVINGKSGTYTIFIDSMDCFNKEGELTLFIRTEDNKILAKCAFTLLTIAGKKTLFIGGLQGSKEDTTLDIIRHATKDCYGLFPKRLLLESACRFASHFGCQQILAASNDTHIYKSLRYWHKKKDKLVADYDAFWESLGGEKKKNNDFHLPLSIERKSLEDIASKKRAEYRRRYQLLDELDNEMRDSLSSN</sequence>
<evidence type="ECO:0000313" key="1">
    <source>
        <dbReference type="EMBL" id="RKS59578.1"/>
    </source>
</evidence>
<keyword evidence="2" id="KW-1185">Reference proteome</keyword>
<name>A0ABX9SNG2_9GAMM</name>